<keyword evidence="5" id="KW-1185">Reference proteome</keyword>
<dbReference type="InterPro" id="IPR010982">
    <property type="entry name" value="Lambda_DNA-bd_dom_sf"/>
</dbReference>
<dbReference type="Pfam" id="PF13413">
    <property type="entry name" value="HTH_25"/>
    <property type="match status" value="1"/>
</dbReference>
<feature type="compositionally biased region" description="Basic and acidic residues" evidence="1">
    <location>
        <begin position="333"/>
        <end position="367"/>
    </location>
</feature>
<evidence type="ECO:0000313" key="5">
    <source>
        <dbReference type="Proteomes" id="UP000005947"/>
    </source>
</evidence>
<evidence type="ECO:0000256" key="1">
    <source>
        <dbReference type="SAM" id="MobiDB-lite"/>
    </source>
</evidence>
<feature type="region of interest" description="Disordered" evidence="1">
    <location>
        <begin position="161"/>
        <end position="213"/>
    </location>
</feature>
<comment type="caution">
    <text evidence="4">The sequence shown here is derived from an EMBL/GenBank/DDBJ whole genome shotgun (WGS) entry which is preliminary data.</text>
</comment>
<dbReference type="EMBL" id="ACGK02000001">
    <property type="protein sequence ID" value="EGF23763.1"/>
    <property type="molecule type" value="Genomic_DNA"/>
</dbReference>
<feature type="compositionally biased region" description="Low complexity" evidence="1">
    <location>
        <begin position="260"/>
        <end position="270"/>
    </location>
</feature>
<evidence type="ECO:0000259" key="3">
    <source>
        <dbReference type="Pfam" id="PF13464"/>
    </source>
</evidence>
<dbReference type="Gene3D" id="1.10.260.40">
    <property type="entry name" value="lambda repressor-like DNA-binding domains"/>
    <property type="match status" value="1"/>
</dbReference>
<dbReference type="eggNOG" id="COG1426">
    <property type="taxonomic scope" value="Bacteria"/>
</dbReference>
<sequence length="496" mass="54634">MLFDRRRQLGLSIAQASRVLRLKPQVLQAFEDGDFPSIPKSGYAQGMLSSYARYLGLNTRVIVSQFSNDLASFESSQGTRAAGSQIDTTSRMASRRLSGTIATRTPQDFQGRSGLLPTSGGYAGDMHDFATTSEVHSRETGSTVLSLPERHYGRYNTSALMQSKVRSRGSYPDRPFTNRQSGYMFDTENDSRRNHNPQAQPYGYGSDSVQTRSPRDYNYVDDLHYDGARPYEAASSQIGRRRSRNIASATRPQVNRQQRRSSSAARNSRQMTNQPLWRRLLLWLFDDPRRLAIFGAILCVFLLSCVIIFSINSCVKNSLSSGKTVTVTAADTSETKKQSDDSKTDDVASQAAKDKAAREEEESHNTTEVEVSVNDGEVSWVEIVNDGKSQIAQQVTGPWSQTYVVTDSITVQVSNPGAVRVTKNGTPVKFDTKTAGIGSVTIKGTKPESESKDSDESVDTNTGNTSADNKSTSKKEQVSSQKAEKKSNKTTHKKSS</sequence>
<dbReference type="PANTHER" id="PTHR34475">
    <property type="match status" value="1"/>
</dbReference>
<evidence type="ECO:0000313" key="4">
    <source>
        <dbReference type="EMBL" id="EGF23763.1"/>
    </source>
</evidence>
<feature type="region of interest" description="Disordered" evidence="1">
    <location>
        <begin position="231"/>
        <end position="270"/>
    </location>
</feature>
<feature type="compositionally biased region" description="Basic and acidic residues" evidence="1">
    <location>
        <begin position="445"/>
        <end position="455"/>
    </location>
</feature>
<evidence type="ECO:0000256" key="2">
    <source>
        <dbReference type="SAM" id="Phobius"/>
    </source>
</evidence>
<reference evidence="4 5" key="1">
    <citation type="submission" date="2011-02" db="EMBL/GenBank/DDBJ databases">
        <authorList>
            <person name="Muzny D."/>
            <person name="Qin X."/>
            <person name="Buhay C."/>
            <person name="Dugan-Rocha S."/>
            <person name="Ding Y."/>
            <person name="Chen G."/>
            <person name="Hawes A."/>
            <person name="Holder M."/>
            <person name="Jhangiani S."/>
            <person name="Johnson A."/>
            <person name="Khan Z."/>
            <person name="Li Z."/>
            <person name="Liu W."/>
            <person name="Liu X."/>
            <person name="Perez L."/>
            <person name="Shen H."/>
            <person name="Wang Q."/>
            <person name="Watt J."/>
            <person name="Xi L."/>
            <person name="Xin Y."/>
            <person name="Zhou J."/>
            <person name="Deng J."/>
            <person name="Jiang H."/>
            <person name="Liu Y."/>
            <person name="Qu J."/>
            <person name="Song X.-Z."/>
            <person name="Zhang L."/>
            <person name="Villasana D."/>
            <person name="Johnson A."/>
            <person name="Liu J."/>
            <person name="Liyanage D."/>
            <person name="Lorensuhewa L."/>
            <person name="Robinson T."/>
            <person name="Song A."/>
            <person name="Song B.-B."/>
            <person name="Dinh H."/>
            <person name="Thornton R."/>
            <person name="Coyle M."/>
            <person name="Francisco L."/>
            <person name="Jackson L."/>
            <person name="Javaid M."/>
            <person name="Korchina V."/>
            <person name="Kovar C."/>
            <person name="Mata R."/>
            <person name="Mathew T."/>
            <person name="Ngo R."/>
            <person name="Nguyen L."/>
            <person name="Nguyen N."/>
            <person name="Okwuonu G."/>
            <person name="Ongeri F."/>
            <person name="Pham C."/>
            <person name="Simmons D."/>
            <person name="Wilczek-Boney K."/>
            <person name="Hale W."/>
            <person name="Jakkamsetti A."/>
            <person name="Pham P."/>
            <person name="Ruth R."/>
            <person name="San Lucas F."/>
            <person name="Warren J."/>
            <person name="Zhang J."/>
            <person name="Zhao Z."/>
            <person name="Zhou C."/>
            <person name="Zhu D."/>
            <person name="Lee S."/>
            <person name="Bess C."/>
            <person name="Blankenburg K."/>
            <person name="Forbes L."/>
            <person name="Fu Q."/>
            <person name="Gubbala S."/>
            <person name="Hirani K."/>
            <person name="Jayaseelan J.C."/>
            <person name="Lara F."/>
            <person name="Munidasa M."/>
            <person name="Palculict T."/>
            <person name="Patil S."/>
            <person name="Pu L.-L."/>
            <person name="Saada N."/>
            <person name="Tang L."/>
            <person name="Weissenberger G."/>
            <person name="Zhu Y."/>
            <person name="Hemphill L."/>
            <person name="Shang Y."/>
            <person name="Youmans B."/>
            <person name="Ayvaz T."/>
            <person name="Ross M."/>
            <person name="Santibanez J."/>
            <person name="Aqrawi P."/>
            <person name="Gross S."/>
            <person name="Joshi V."/>
            <person name="Fowler G."/>
            <person name="Nazareth L."/>
            <person name="Reid J."/>
            <person name="Worley K."/>
            <person name="Petrosino J."/>
            <person name="Highlander S."/>
            <person name="Gibbs R."/>
        </authorList>
    </citation>
    <scope>NUCLEOTIDE SEQUENCE [LARGE SCALE GENOMIC DNA]</scope>
    <source>
        <strain evidence="4 5">DSM 15829</strain>
    </source>
</reference>
<gene>
    <name evidence="4" type="ORF">HMPREF0091_10710</name>
</gene>
<keyword evidence="2" id="KW-0812">Transmembrane</keyword>
<dbReference type="Pfam" id="PF13464">
    <property type="entry name" value="RodZ_C"/>
    <property type="match status" value="1"/>
</dbReference>
<feature type="region of interest" description="Disordered" evidence="1">
    <location>
        <begin position="438"/>
        <end position="496"/>
    </location>
</feature>
<feature type="region of interest" description="Disordered" evidence="1">
    <location>
        <begin position="105"/>
        <end position="127"/>
    </location>
</feature>
<dbReference type="GO" id="GO:0003677">
    <property type="term" value="F:DNA binding"/>
    <property type="evidence" value="ECO:0007669"/>
    <property type="project" value="InterPro"/>
</dbReference>
<dbReference type="PANTHER" id="PTHR34475:SF1">
    <property type="entry name" value="CYTOSKELETON PROTEIN RODZ"/>
    <property type="match status" value="1"/>
</dbReference>
<dbReference type="Proteomes" id="UP000005947">
    <property type="component" value="Unassembled WGS sequence"/>
</dbReference>
<keyword evidence="2" id="KW-0472">Membrane</keyword>
<dbReference type="InterPro" id="IPR050400">
    <property type="entry name" value="Bact_Cytoskel_RodZ"/>
</dbReference>
<proteinExistence type="predicted"/>
<feature type="region of interest" description="Disordered" evidence="1">
    <location>
        <begin position="329"/>
        <end position="368"/>
    </location>
</feature>
<accession>F1T4Z7</accession>
<feature type="domain" description="Cytoskeleton protein RodZ-like C-terminal" evidence="3">
    <location>
        <begin position="378"/>
        <end position="435"/>
    </location>
</feature>
<name>F1T4Z7_9ACTN</name>
<protein>
    <recommendedName>
        <fullName evidence="3">Cytoskeleton protein RodZ-like C-terminal domain-containing protein</fullName>
    </recommendedName>
</protein>
<feature type="compositionally biased region" description="Basic and acidic residues" evidence="1">
    <location>
        <begin position="471"/>
        <end position="487"/>
    </location>
</feature>
<dbReference type="AlphaFoldDB" id="F1T4Z7"/>
<feature type="transmembrane region" description="Helical" evidence="2">
    <location>
        <begin position="291"/>
        <end position="311"/>
    </location>
</feature>
<feature type="compositionally biased region" description="Polar residues" evidence="1">
    <location>
        <begin position="245"/>
        <end position="254"/>
    </location>
</feature>
<keyword evidence="2" id="KW-1133">Transmembrane helix</keyword>
<feature type="compositionally biased region" description="Polar residues" evidence="1">
    <location>
        <begin position="460"/>
        <end position="470"/>
    </location>
</feature>
<dbReference type="InterPro" id="IPR025194">
    <property type="entry name" value="RodZ-like_C"/>
</dbReference>
<organism evidence="4 5">
    <name type="scientific">Fannyhessea vaginae DSM 15829</name>
    <dbReference type="NCBI Taxonomy" id="525256"/>
    <lineage>
        <taxon>Bacteria</taxon>
        <taxon>Bacillati</taxon>
        <taxon>Actinomycetota</taxon>
        <taxon>Coriobacteriia</taxon>
        <taxon>Coriobacteriales</taxon>
        <taxon>Atopobiaceae</taxon>
        <taxon>Fannyhessea</taxon>
    </lineage>
</organism>